<proteinExistence type="predicted"/>
<evidence type="ECO:0000313" key="2">
    <source>
        <dbReference type="Proteomes" id="UP000265520"/>
    </source>
</evidence>
<reference evidence="1 2" key="1">
    <citation type="journal article" date="2018" name="Front. Plant Sci.">
        <title>Red Clover (Trifolium pratense) and Zigzag Clover (T. medium) - A Picture of Genomic Similarities and Differences.</title>
        <authorList>
            <person name="Dluhosova J."/>
            <person name="Istvanek J."/>
            <person name="Nedelnik J."/>
            <person name="Repkova J."/>
        </authorList>
    </citation>
    <scope>NUCLEOTIDE SEQUENCE [LARGE SCALE GENOMIC DNA]</scope>
    <source>
        <strain evidence="2">cv. 10/8</strain>
        <tissue evidence="1">Leaf</tissue>
    </source>
</reference>
<feature type="non-terminal residue" evidence="1">
    <location>
        <position position="57"/>
    </location>
</feature>
<sequence>MPDQFDPTYESWIRCNNLVQSWLMNSVIPTISQSLVYTDTSPQAWSDLKACFSRADR</sequence>
<name>A0A392U4Y6_9FABA</name>
<comment type="caution">
    <text evidence="1">The sequence shown here is derived from an EMBL/GenBank/DDBJ whole genome shotgun (WGS) entry which is preliminary data.</text>
</comment>
<dbReference type="EMBL" id="LXQA010737539">
    <property type="protein sequence ID" value="MCI68499.1"/>
    <property type="molecule type" value="Genomic_DNA"/>
</dbReference>
<accession>A0A392U4Y6</accession>
<keyword evidence="2" id="KW-1185">Reference proteome</keyword>
<organism evidence="1 2">
    <name type="scientific">Trifolium medium</name>
    <dbReference type="NCBI Taxonomy" id="97028"/>
    <lineage>
        <taxon>Eukaryota</taxon>
        <taxon>Viridiplantae</taxon>
        <taxon>Streptophyta</taxon>
        <taxon>Embryophyta</taxon>
        <taxon>Tracheophyta</taxon>
        <taxon>Spermatophyta</taxon>
        <taxon>Magnoliopsida</taxon>
        <taxon>eudicotyledons</taxon>
        <taxon>Gunneridae</taxon>
        <taxon>Pentapetalae</taxon>
        <taxon>rosids</taxon>
        <taxon>fabids</taxon>
        <taxon>Fabales</taxon>
        <taxon>Fabaceae</taxon>
        <taxon>Papilionoideae</taxon>
        <taxon>50 kb inversion clade</taxon>
        <taxon>NPAAA clade</taxon>
        <taxon>Hologalegina</taxon>
        <taxon>IRL clade</taxon>
        <taxon>Trifolieae</taxon>
        <taxon>Trifolium</taxon>
    </lineage>
</organism>
<dbReference type="PANTHER" id="PTHR37610:SF97">
    <property type="entry name" value="RETROTRANSPOSON GAG DOMAIN-CONTAINING PROTEIN"/>
    <property type="match status" value="1"/>
</dbReference>
<dbReference type="AlphaFoldDB" id="A0A392U4Y6"/>
<dbReference type="PANTHER" id="PTHR37610">
    <property type="entry name" value="CCHC-TYPE DOMAIN-CONTAINING PROTEIN"/>
    <property type="match status" value="1"/>
</dbReference>
<evidence type="ECO:0000313" key="1">
    <source>
        <dbReference type="EMBL" id="MCI68499.1"/>
    </source>
</evidence>
<protein>
    <submittedName>
        <fullName evidence="1">Retrovirus-related Pol polyprotein from transposon TNT 1-94</fullName>
    </submittedName>
</protein>
<dbReference type="Proteomes" id="UP000265520">
    <property type="component" value="Unassembled WGS sequence"/>
</dbReference>